<sequence length="123" mass="13814">MDRDETAVDGDGEHVQHILLAIDNFTRKVTLQVSEMLDSGRAMFKDLGAVFEDRLSRREWRSGRMRSGELRARAAANEQIRDPLFFSFFPCPPMYAVLYLGCVRSPLATSSDAACISCVCCMD</sequence>
<dbReference type="AlphaFoldDB" id="A0A453EX75"/>
<reference evidence="1" key="5">
    <citation type="journal article" date="2021" name="G3 (Bethesda)">
        <title>Aegilops tauschii genome assembly Aet v5.0 features greater sequence contiguity and improved annotation.</title>
        <authorList>
            <person name="Wang L."/>
            <person name="Zhu T."/>
            <person name="Rodriguez J.C."/>
            <person name="Deal K.R."/>
            <person name="Dubcovsky J."/>
            <person name="McGuire P.E."/>
            <person name="Lux T."/>
            <person name="Spannagl M."/>
            <person name="Mayer K.F.X."/>
            <person name="Baldrich P."/>
            <person name="Meyers B.C."/>
            <person name="Huo N."/>
            <person name="Gu Y.Q."/>
            <person name="Zhou H."/>
            <person name="Devos K.M."/>
            <person name="Bennetzen J.L."/>
            <person name="Unver T."/>
            <person name="Budak H."/>
            <person name="Gulick P.J."/>
            <person name="Galiba G."/>
            <person name="Kalapos B."/>
            <person name="Nelson D.R."/>
            <person name="Li P."/>
            <person name="You F.M."/>
            <person name="Luo M.C."/>
            <person name="Dvorak J."/>
        </authorList>
    </citation>
    <scope>NUCLEOTIDE SEQUENCE [LARGE SCALE GENOMIC DNA]</scope>
    <source>
        <strain evidence="1">cv. AL8/78</strain>
    </source>
</reference>
<dbReference type="RefSeq" id="XP_020191160.1">
    <property type="nucleotide sequence ID" value="XM_020335571.4"/>
</dbReference>
<reference evidence="1" key="4">
    <citation type="submission" date="2019-03" db="UniProtKB">
        <authorList>
            <consortium name="EnsemblPlants"/>
        </authorList>
    </citation>
    <scope>IDENTIFICATION</scope>
</reference>
<dbReference type="EnsemblPlants" id="AET3Gv20501000.2">
    <property type="protein sequence ID" value="AET3Gv20501000.2"/>
    <property type="gene ID" value="AET3Gv20501000"/>
</dbReference>
<evidence type="ECO:0000313" key="1">
    <source>
        <dbReference type="EnsemblPlants" id="AET3Gv20501000.2"/>
    </source>
</evidence>
<proteinExistence type="predicted"/>
<dbReference type="OrthoDB" id="1933196at2759"/>
<reference evidence="1" key="3">
    <citation type="journal article" date="2017" name="Nature">
        <title>Genome sequence of the progenitor of the wheat D genome Aegilops tauschii.</title>
        <authorList>
            <person name="Luo M.C."/>
            <person name="Gu Y.Q."/>
            <person name="Puiu D."/>
            <person name="Wang H."/>
            <person name="Twardziok S.O."/>
            <person name="Deal K.R."/>
            <person name="Huo N."/>
            <person name="Zhu T."/>
            <person name="Wang L."/>
            <person name="Wang Y."/>
            <person name="McGuire P.E."/>
            <person name="Liu S."/>
            <person name="Long H."/>
            <person name="Ramasamy R.K."/>
            <person name="Rodriguez J.C."/>
            <person name="Van S.L."/>
            <person name="Yuan L."/>
            <person name="Wang Z."/>
            <person name="Xia Z."/>
            <person name="Xiao L."/>
            <person name="Anderson O.D."/>
            <person name="Ouyang S."/>
            <person name="Liang Y."/>
            <person name="Zimin A.V."/>
            <person name="Pertea G."/>
            <person name="Qi P."/>
            <person name="Bennetzen J.L."/>
            <person name="Dai X."/>
            <person name="Dawson M.W."/>
            <person name="Muller H.G."/>
            <person name="Kugler K."/>
            <person name="Rivarola-Duarte L."/>
            <person name="Spannagl M."/>
            <person name="Mayer K.F.X."/>
            <person name="Lu F.H."/>
            <person name="Bevan M.W."/>
            <person name="Leroy P."/>
            <person name="Li P."/>
            <person name="You F.M."/>
            <person name="Sun Q."/>
            <person name="Liu Z."/>
            <person name="Lyons E."/>
            <person name="Wicker T."/>
            <person name="Salzberg S.L."/>
            <person name="Devos K.M."/>
            <person name="Dvorak J."/>
        </authorList>
    </citation>
    <scope>NUCLEOTIDE SEQUENCE [LARGE SCALE GENOMIC DNA]</scope>
    <source>
        <strain evidence="1">cv. AL8/78</strain>
    </source>
</reference>
<protein>
    <submittedName>
        <fullName evidence="1">Uncharacterized protein</fullName>
    </submittedName>
</protein>
<accession>A0A453EX75</accession>
<dbReference type="GeneID" id="109776908"/>
<dbReference type="PANTHER" id="PTHR35500:SF1">
    <property type="entry name" value="OS03G0108700 PROTEIN"/>
    <property type="match status" value="1"/>
</dbReference>
<reference evidence="2" key="1">
    <citation type="journal article" date="2014" name="Science">
        <title>Ancient hybridizations among the ancestral genomes of bread wheat.</title>
        <authorList>
            <consortium name="International Wheat Genome Sequencing Consortium,"/>
            <person name="Marcussen T."/>
            <person name="Sandve S.R."/>
            <person name="Heier L."/>
            <person name="Spannagl M."/>
            <person name="Pfeifer M."/>
            <person name="Jakobsen K.S."/>
            <person name="Wulff B.B."/>
            <person name="Steuernagel B."/>
            <person name="Mayer K.F."/>
            <person name="Olsen O.A."/>
        </authorList>
    </citation>
    <scope>NUCLEOTIDE SEQUENCE [LARGE SCALE GENOMIC DNA]</scope>
    <source>
        <strain evidence="2">cv. AL8/78</strain>
    </source>
</reference>
<keyword evidence="2" id="KW-1185">Reference proteome</keyword>
<dbReference type="PANTHER" id="PTHR35500">
    <property type="entry name" value="OS03G0108700 PROTEIN"/>
    <property type="match status" value="1"/>
</dbReference>
<evidence type="ECO:0000313" key="2">
    <source>
        <dbReference type="Proteomes" id="UP000015105"/>
    </source>
</evidence>
<dbReference type="Gramene" id="AET3Gv20501000.2">
    <property type="protein sequence ID" value="AET3Gv20501000.2"/>
    <property type="gene ID" value="AET3Gv20501000"/>
</dbReference>
<organism evidence="1 2">
    <name type="scientific">Aegilops tauschii subsp. strangulata</name>
    <name type="common">Goatgrass</name>
    <dbReference type="NCBI Taxonomy" id="200361"/>
    <lineage>
        <taxon>Eukaryota</taxon>
        <taxon>Viridiplantae</taxon>
        <taxon>Streptophyta</taxon>
        <taxon>Embryophyta</taxon>
        <taxon>Tracheophyta</taxon>
        <taxon>Spermatophyta</taxon>
        <taxon>Magnoliopsida</taxon>
        <taxon>Liliopsida</taxon>
        <taxon>Poales</taxon>
        <taxon>Poaceae</taxon>
        <taxon>BOP clade</taxon>
        <taxon>Pooideae</taxon>
        <taxon>Triticodae</taxon>
        <taxon>Triticeae</taxon>
        <taxon>Triticinae</taxon>
        <taxon>Aegilops</taxon>
    </lineage>
</organism>
<reference evidence="2" key="2">
    <citation type="journal article" date="2017" name="Nat. Plants">
        <title>The Aegilops tauschii genome reveals multiple impacts of transposons.</title>
        <authorList>
            <person name="Zhao G."/>
            <person name="Zou C."/>
            <person name="Li K."/>
            <person name="Wang K."/>
            <person name="Li T."/>
            <person name="Gao L."/>
            <person name="Zhang X."/>
            <person name="Wang H."/>
            <person name="Yang Z."/>
            <person name="Liu X."/>
            <person name="Jiang W."/>
            <person name="Mao L."/>
            <person name="Kong X."/>
            <person name="Jiao Y."/>
            <person name="Jia J."/>
        </authorList>
    </citation>
    <scope>NUCLEOTIDE SEQUENCE [LARGE SCALE GENOMIC DNA]</scope>
    <source>
        <strain evidence="2">cv. AL8/78</strain>
    </source>
</reference>
<name>A0A453EX75_AEGTS</name>
<dbReference type="KEGG" id="ats:109776908"/>
<dbReference type="Proteomes" id="UP000015105">
    <property type="component" value="Chromosome 3D"/>
</dbReference>